<reference evidence="3 4" key="1">
    <citation type="journal article" date="2017" name="Int. J. Syst. Evol. Microbiol.">
        <title>Arachidicoccus ginsenosidivorans sp. nov., with ginsenoside-converting activity isolated from ginseng cultivating soil.</title>
        <authorList>
            <person name="Siddiqi M.Z."/>
            <person name="Aslam Z."/>
            <person name="Im W.T."/>
        </authorList>
    </citation>
    <scope>NUCLEOTIDE SEQUENCE [LARGE SCALE GENOMIC DNA]</scope>
    <source>
        <strain evidence="3 4">Gsoil 809</strain>
    </source>
</reference>
<dbReference type="InterPro" id="IPR006342">
    <property type="entry name" value="FkbM_mtfrase"/>
</dbReference>
<organism evidence="3 4">
    <name type="scientific">Arachidicoccus ginsenosidivorans</name>
    <dbReference type="NCBI Taxonomy" id="496057"/>
    <lineage>
        <taxon>Bacteria</taxon>
        <taxon>Pseudomonadati</taxon>
        <taxon>Bacteroidota</taxon>
        <taxon>Chitinophagia</taxon>
        <taxon>Chitinophagales</taxon>
        <taxon>Chitinophagaceae</taxon>
        <taxon>Arachidicoccus</taxon>
    </lineage>
</organism>
<dbReference type="GO" id="GO:0008168">
    <property type="term" value="F:methyltransferase activity"/>
    <property type="evidence" value="ECO:0007669"/>
    <property type="project" value="UniProtKB-KW"/>
</dbReference>
<dbReference type="Pfam" id="PF05050">
    <property type="entry name" value="Methyltransf_21"/>
    <property type="match status" value="1"/>
</dbReference>
<gene>
    <name evidence="3" type="ORF">FSB73_03845</name>
</gene>
<keyword evidence="4" id="KW-1185">Reference proteome</keyword>
<dbReference type="Proteomes" id="UP000321291">
    <property type="component" value="Chromosome"/>
</dbReference>
<dbReference type="AlphaFoldDB" id="A0A5B8VI23"/>
<evidence type="ECO:0000313" key="3">
    <source>
        <dbReference type="EMBL" id="QEC70939.1"/>
    </source>
</evidence>
<dbReference type="GO" id="GO:0032259">
    <property type="term" value="P:methylation"/>
    <property type="evidence" value="ECO:0007669"/>
    <property type="project" value="UniProtKB-KW"/>
</dbReference>
<dbReference type="EMBL" id="CP042434">
    <property type="protein sequence ID" value="QEC70939.1"/>
    <property type="molecule type" value="Genomic_DNA"/>
</dbReference>
<dbReference type="KEGG" id="agi:FSB73_03845"/>
<dbReference type="RefSeq" id="WP_146780199.1">
    <property type="nucleotide sequence ID" value="NZ_CP042434.1"/>
</dbReference>
<proteinExistence type="predicted"/>
<feature type="domain" description="Methyltransferase FkbM" evidence="2">
    <location>
        <begin position="131"/>
        <end position="286"/>
    </location>
</feature>
<accession>A0A5B8VI23</accession>
<dbReference type="InterPro" id="IPR029063">
    <property type="entry name" value="SAM-dependent_MTases_sf"/>
</dbReference>
<dbReference type="NCBIfam" id="TIGR01444">
    <property type="entry name" value="fkbM_fam"/>
    <property type="match status" value="1"/>
</dbReference>
<dbReference type="InterPro" id="IPR052514">
    <property type="entry name" value="SAM-dependent_MTase"/>
</dbReference>
<keyword evidence="3" id="KW-0489">Methyltransferase</keyword>
<feature type="region of interest" description="Disordered" evidence="1">
    <location>
        <begin position="1"/>
        <end position="21"/>
    </location>
</feature>
<name>A0A5B8VI23_9BACT</name>
<protein>
    <submittedName>
        <fullName evidence="3">FkbM family methyltransferase</fullName>
    </submittedName>
</protein>
<keyword evidence="3" id="KW-0808">Transferase</keyword>
<dbReference type="PANTHER" id="PTHR34203:SF15">
    <property type="entry name" value="SLL1173 PROTEIN"/>
    <property type="match status" value="1"/>
</dbReference>
<feature type="compositionally biased region" description="Basic and acidic residues" evidence="1">
    <location>
        <begin position="1"/>
        <end position="10"/>
    </location>
</feature>
<evidence type="ECO:0000256" key="1">
    <source>
        <dbReference type="SAM" id="MobiDB-lite"/>
    </source>
</evidence>
<dbReference type="Gene3D" id="3.40.50.150">
    <property type="entry name" value="Vaccinia Virus protein VP39"/>
    <property type="match status" value="1"/>
</dbReference>
<evidence type="ECO:0000259" key="2">
    <source>
        <dbReference type="Pfam" id="PF05050"/>
    </source>
</evidence>
<sequence>MAHNCKRSEDEPSTEPVFEDKSRLTGAHRYPVKHLCIKTSNNEPATICPQSGVCRQKKFEPVFFNNKPSQLSWGQAKYHKHLDDVTPKNIRIDGVSFIYEHRHSLFHTYEEIFVREIYRFEAASANPLIIDCGANIGLSILYFKKIYPAARVIGFEPDPHNFHLLQKNLLQNPTLNVSVDLIKKALWTNNNGISFQAEGSEGSKVNEQNTAGSTWVETQDLNELLEGFDYVDFLKVDIEGAENQVIPAAKDQLHKVKNMFLEYHGKTDQLNQLNRLLNLIGEMGFSVYMTTADDSIQQPFVQKHSKNNFDVQLNIFCFRP</sequence>
<dbReference type="PANTHER" id="PTHR34203">
    <property type="entry name" value="METHYLTRANSFERASE, FKBM FAMILY PROTEIN"/>
    <property type="match status" value="1"/>
</dbReference>
<dbReference type="OrthoDB" id="9785375at2"/>
<dbReference type="SUPFAM" id="SSF53335">
    <property type="entry name" value="S-adenosyl-L-methionine-dependent methyltransferases"/>
    <property type="match status" value="1"/>
</dbReference>
<evidence type="ECO:0000313" key="4">
    <source>
        <dbReference type="Proteomes" id="UP000321291"/>
    </source>
</evidence>